<dbReference type="NCBIfam" id="TIGR00099">
    <property type="entry name" value="Cof-subfamily"/>
    <property type="match status" value="1"/>
</dbReference>
<dbReference type="AlphaFoldDB" id="A0A173WPR7"/>
<accession>A0A173WPR7</accession>
<dbReference type="Proteomes" id="UP000095645">
    <property type="component" value="Unassembled WGS sequence"/>
</dbReference>
<dbReference type="Pfam" id="PF08282">
    <property type="entry name" value="Hydrolase_3"/>
    <property type="match status" value="1"/>
</dbReference>
<dbReference type="InterPro" id="IPR006379">
    <property type="entry name" value="HAD-SF_hydro_IIB"/>
</dbReference>
<dbReference type="NCBIfam" id="TIGR01484">
    <property type="entry name" value="HAD-SF-IIB"/>
    <property type="match status" value="1"/>
</dbReference>
<evidence type="ECO:0000313" key="4">
    <source>
        <dbReference type="Proteomes" id="UP000095447"/>
    </source>
</evidence>
<dbReference type="GO" id="GO:0016791">
    <property type="term" value="F:phosphatase activity"/>
    <property type="evidence" value="ECO:0007669"/>
    <property type="project" value="TreeGrafter"/>
</dbReference>
<dbReference type="Proteomes" id="UP000095762">
    <property type="component" value="Unassembled WGS sequence"/>
</dbReference>
<dbReference type="EMBL" id="CYZA01000013">
    <property type="protein sequence ID" value="CUO22781.1"/>
    <property type="molecule type" value="Genomic_DNA"/>
</dbReference>
<dbReference type="SFLD" id="SFLDS00003">
    <property type="entry name" value="Haloacid_Dehalogenase"/>
    <property type="match status" value="1"/>
</dbReference>
<dbReference type="InterPro" id="IPR023214">
    <property type="entry name" value="HAD_sf"/>
</dbReference>
<dbReference type="PANTHER" id="PTHR10000">
    <property type="entry name" value="PHOSPHOSERINE PHOSPHATASE"/>
    <property type="match status" value="1"/>
</dbReference>
<evidence type="ECO:0000313" key="3">
    <source>
        <dbReference type="EMBL" id="CUQ06424.1"/>
    </source>
</evidence>
<dbReference type="InterPro" id="IPR036412">
    <property type="entry name" value="HAD-like_sf"/>
</dbReference>
<dbReference type="Gene3D" id="3.30.1240.10">
    <property type="match status" value="1"/>
</dbReference>
<evidence type="ECO:0000313" key="6">
    <source>
        <dbReference type="Proteomes" id="UP000095762"/>
    </source>
</evidence>
<dbReference type="Gene3D" id="3.40.50.1000">
    <property type="entry name" value="HAD superfamily/HAD-like"/>
    <property type="match status" value="1"/>
</dbReference>
<dbReference type="GO" id="GO:0000287">
    <property type="term" value="F:magnesium ion binding"/>
    <property type="evidence" value="ECO:0007669"/>
    <property type="project" value="TreeGrafter"/>
</dbReference>
<name>A0A173WPR7_9FIRM</name>
<evidence type="ECO:0000313" key="5">
    <source>
        <dbReference type="Proteomes" id="UP000095645"/>
    </source>
</evidence>
<dbReference type="SUPFAM" id="SSF56784">
    <property type="entry name" value="HAD-like"/>
    <property type="match status" value="1"/>
</dbReference>
<dbReference type="PANTHER" id="PTHR10000:SF53">
    <property type="entry name" value="5-AMINO-6-(5-PHOSPHO-D-RIBITYLAMINO)URACIL PHOSPHATASE YBJI-RELATED"/>
    <property type="match status" value="1"/>
</dbReference>
<evidence type="ECO:0000313" key="2">
    <source>
        <dbReference type="EMBL" id="CUO22781.1"/>
    </source>
</evidence>
<protein>
    <submittedName>
        <fullName evidence="1">Phosphatase YbjI</fullName>
        <ecNumber evidence="1">3.1.3.-</ecNumber>
    </submittedName>
</protein>
<evidence type="ECO:0000313" key="1">
    <source>
        <dbReference type="EMBL" id="CUN41493.1"/>
    </source>
</evidence>
<dbReference type="EC" id="3.1.3.-" evidence="1"/>
<dbReference type="RefSeq" id="WP_020993369.1">
    <property type="nucleotide sequence ID" value="NZ_CYZA01000013.1"/>
</dbReference>
<dbReference type="GO" id="GO:0005829">
    <property type="term" value="C:cytosol"/>
    <property type="evidence" value="ECO:0007669"/>
    <property type="project" value="TreeGrafter"/>
</dbReference>
<dbReference type="EMBL" id="CYZP01000001">
    <property type="protein sequence ID" value="CUN41493.1"/>
    <property type="molecule type" value="Genomic_DNA"/>
</dbReference>
<dbReference type="Proteomes" id="UP000095447">
    <property type="component" value="Unassembled WGS sequence"/>
</dbReference>
<dbReference type="EMBL" id="CZBP01000012">
    <property type="protein sequence ID" value="CUQ06424.1"/>
    <property type="molecule type" value="Genomic_DNA"/>
</dbReference>
<dbReference type="SFLD" id="SFLDG01140">
    <property type="entry name" value="C2.B:_Phosphomannomutase_and_P"/>
    <property type="match status" value="1"/>
</dbReference>
<dbReference type="PROSITE" id="PS01228">
    <property type="entry name" value="COF_1"/>
    <property type="match status" value="1"/>
</dbReference>
<proteinExistence type="predicted"/>
<sequence>MIKLVASDLDGTLLLHKAQSLPEEIFSLIRQLEELGIMFVAASGRQYPNMTKLFAPVASEISYISENGALAVDHGEVLYQDSFDRKLAGEIISAILEKKDAEFTCSAKDYHYLMPKTKRFHDHMLYEVKNECRFVNSMEEMTAPIMKLAVFEPAGLTEESVKYWMDRFGKECVVVTSGNEWIDFIPFGTNKAKGIREYQKRYHISPEECIAFGDEYNDIEMLKAVKYGFAMEHSKEGVRAATSYMTKQVEPVLEKLIRAKGKIEEVI</sequence>
<dbReference type="InterPro" id="IPR000150">
    <property type="entry name" value="Cof"/>
</dbReference>
<keyword evidence="1" id="KW-0378">Hydrolase</keyword>
<gene>
    <name evidence="1" type="primary">ybjI_1</name>
    <name evidence="2" type="synonym">ybjI_2</name>
    <name evidence="2" type="ORF">ERS852395_02405</name>
    <name evidence="1" type="ORF">ERS852476_00031</name>
    <name evidence="3" type="ORF">ERS852569_01792</name>
</gene>
<organism evidence="1 5">
    <name type="scientific">Blautia obeum</name>
    <dbReference type="NCBI Taxonomy" id="40520"/>
    <lineage>
        <taxon>Bacteria</taxon>
        <taxon>Bacillati</taxon>
        <taxon>Bacillota</taxon>
        <taxon>Clostridia</taxon>
        <taxon>Lachnospirales</taxon>
        <taxon>Lachnospiraceae</taxon>
        <taxon>Blautia</taxon>
    </lineage>
</organism>
<reference evidence="4 5" key="1">
    <citation type="submission" date="2015-09" db="EMBL/GenBank/DDBJ databases">
        <authorList>
            <consortium name="Pathogen Informatics"/>
        </authorList>
    </citation>
    <scope>NUCLEOTIDE SEQUENCE [LARGE SCALE GENOMIC DNA]</scope>
    <source>
        <strain evidence="2 4">2789STDY5608838</strain>
        <strain evidence="1 5">2789STDY5834861</strain>
        <strain evidence="3 6">2789STDY5834957</strain>
    </source>
</reference>